<comment type="caution">
    <text evidence="3">The sequence shown here is derived from an EMBL/GenBank/DDBJ whole genome shotgun (WGS) entry which is preliminary data.</text>
</comment>
<reference evidence="3 4" key="1">
    <citation type="submission" date="2012-02" db="EMBL/GenBank/DDBJ databases">
        <title>The Genome Sequence of Bacteroides dorei CL02T12C06.</title>
        <authorList>
            <consortium name="The Broad Institute Genome Sequencing Platform"/>
            <person name="Earl A."/>
            <person name="Ward D."/>
            <person name="Feldgarden M."/>
            <person name="Gevers D."/>
            <person name="Zitomersky N.L."/>
            <person name="Coyne M.J."/>
            <person name="Comstock L.E."/>
            <person name="Young S.K."/>
            <person name="Zeng Q."/>
            <person name="Gargeya S."/>
            <person name="Fitzgerald M."/>
            <person name="Haas B."/>
            <person name="Abouelleil A."/>
            <person name="Alvarado L."/>
            <person name="Arachchi H.M."/>
            <person name="Berlin A."/>
            <person name="Chapman S.B."/>
            <person name="Gearin G."/>
            <person name="Goldberg J."/>
            <person name="Griggs A."/>
            <person name="Gujja S."/>
            <person name="Hansen M."/>
            <person name="Heiman D."/>
            <person name="Howarth C."/>
            <person name="Larimer J."/>
            <person name="Lui A."/>
            <person name="MacDonald P.J.P."/>
            <person name="McCowen C."/>
            <person name="Montmayeur A."/>
            <person name="Murphy C."/>
            <person name="Neiman D."/>
            <person name="Pearson M."/>
            <person name="Priest M."/>
            <person name="Roberts A."/>
            <person name="Saif S."/>
            <person name="Shea T."/>
            <person name="Sisk P."/>
            <person name="Stolte C."/>
            <person name="Sykes S."/>
            <person name="Wortman J."/>
            <person name="Nusbaum C."/>
            <person name="Birren B."/>
        </authorList>
    </citation>
    <scope>NUCLEOTIDE SEQUENCE [LARGE SCALE GENOMIC DNA]</scope>
    <source>
        <strain evidence="3 4">CL02T12C06</strain>
    </source>
</reference>
<name>I8WIY4_9BACT</name>
<evidence type="ECO:0000313" key="3">
    <source>
        <dbReference type="EMBL" id="EIY38565.1"/>
    </source>
</evidence>
<dbReference type="GO" id="GO:0016758">
    <property type="term" value="F:hexosyltransferase activity"/>
    <property type="evidence" value="ECO:0007669"/>
    <property type="project" value="TreeGrafter"/>
</dbReference>
<gene>
    <name evidence="3" type="ORF">HMPREF1064_00846</name>
</gene>
<evidence type="ECO:0000313" key="4">
    <source>
        <dbReference type="Proteomes" id="UP000005974"/>
    </source>
</evidence>
<dbReference type="Proteomes" id="UP000005974">
    <property type="component" value="Unassembled WGS sequence"/>
</dbReference>
<dbReference type="PATRIC" id="fig|997876.3.peg.879"/>
<dbReference type="PANTHER" id="PTHR34136">
    <property type="match status" value="1"/>
</dbReference>
<sequence length="262" mass="30780">MLYFKSYTIYSLQESVMIPILISHILRTNLRGLDNLFMDKGKIYTFLNPVSYLMALDRKDLFGQFDGIFADGSILVAAIRLLYGITVKRRSFDMTSMAPELFRFAENNGKMLYIVASKQEQVEKAVEIFKERYPKLKFMGCRNGYFVSEQEMDAEAKHITQVNPDFLIVGMGALMQERFLLKVRNAGFQGVGFTCGGFIHQTANNEIEYYPLWIDRMNLRFVYRMYKEKHTRKRYVQAALLFPARFLWEKLIFSWYKDSKPL</sequence>
<dbReference type="Pfam" id="PF03808">
    <property type="entry name" value="Glyco_tran_WecG"/>
    <property type="match status" value="1"/>
</dbReference>
<keyword evidence="2 3" id="KW-0808">Transferase</keyword>
<evidence type="ECO:0000256" key="1">
    <source>
        <dbReference type="ARBA" id="ARBA00022676"/>
    </source>
</evidence>
<dbReference type="InterPro" id="IPR004629">
    <property type="entry name" value="WecG_TagA_CpsF"/>
</dbReference>
<evidence type="ECO:0000256" key="2">
    <source>
        <dbReference type="ARBA" id="ARBA00022679"/>
    </source>
</evidence>
<dbReference type="AlphaFoldDB" id="I8WIY4"/>
<keyword evidence="1" id="KW-0328">Glycosyltransferase</keyword>
<keyword evidence="4" id="KW-1185">Reference proteome</keyword>
<dbReference type="PANTHER" id="PTHR34136:SF1">
    <property type="entry name" value="UDP-N-ACETYL-D-MANNOSAMINURONIC ACID TRANSFERASE"/>
    <property type="match status" value="1"/>
</dbReference>
<protein>
    <submittedName>
        <fullName evidence="3">WecB/TagA/CpsF family glycosyl transferase</fullName>
    </submittedName>
</protein>
<accession>I8WIY4</accession>
<dbReference type="EMBL" id="AGXJ01000015">
    <property type="protein sequence ID" value="EIY38565.1"/>
    <property type="molecule type" value="Genomic_DNA"/>
</dbReference>
<dbReference type="CDD" id="cd06533">
    <property type="entry name" value="Glyco_transf_WecG_TagA"/>
    <property type="match status" value="1"/>
</dbReference>
<organism evidence="3 4">
    <name type="scientific">Phocaeicola dorei CL02T12C06</name>
    <dbReference type="NCBI Taxonomy" id="997876"/>
    <lineage>
        <taxon>Bacteria</taxon>
        <taxon>Pseudomonadati</taxon>
        <taxon>Bacteroidota</taxon>
        <taxon>Bacteroidia</taxon>
        <taxon>Bacteroidales</taxon>
        <taxon>Bacteroidaceae</taxon>
        <taxon>Phocaeicola</taxon>
    </lineage>
</organism>
<proteinExistence type="predicted"/>
<dbReference type="HOGENOM" id="CLU_063203_3_3_10"/>